<name>A0A7T9I181_9ARCH</name>
<dbReference type="GO" id="GO:0009159">
    <property type="term" value="P:deoxyribonucleoside monophosphate catabolic process"/>
    <property type="evidence" value="ECO:0007669"/>
    <property type="project" value="TreeGrafter"/>
</dbReference>
<proteinExistence type="predicted"/>
<dbReference type="PANTHER" id="PTHR15364:SF0">
    <property type="entry name" value="2'-DEOXYNUCLEOSIDE 5'-PHOSPHATE N-HYDROLASE 1"/>
    <property type="match status" value="1"/>
</dbReference>
<gene>
    <name evidence="1" type="ORF">IPJ89_00705</name>
</gene>
<dbReference type="PANTHER" id="PTHR15364">
    <property type="entry name" value="2'-DEOXYNUCLEOSIDE 5'-PHOSPHATE N-HYDROLASE 1"/>
    <property type="match status" value="1"/>
</dbReference>
<dbReference type="InterPro" id="IPR007710">
    <property type="entry name" value="Nucleoside_deoxyribTrfase"/>
</dbReference>
<dbReference type="EMBL" id="CP064981">
    <property type="protein sequence ID" value="QQR92749.1"/>
    <property type="molecule type" value="Genomic_DNA"/>
</dbReference>
<protein>
    <submittedName>
        <fullName evidence="1">Nucleoside 2-deoxyribosyltransferase</fullName>
    </submittedName>
</protein>
<dbReference type="GO" id="GO:0070694">
    <property type="term" value="F:5-hydroxymethyl-dUMP N-hydrolase activity"/>
    <property type="evidence" value="ECO:0007669"/>
    <property type="project" value="TreeGrafter"/>
</dbReference>
<reference evidence="1" key="1">
    <citation type="submission" date="2020-11" db="EMBL/GenBank/DDBJ databases">
        <title>Connecting structure to function with the recovery of over 1000 high-quality activated sludge metagenome-assembled genomes encoding full-length rRNA genes using long-read sequencing.</title>
        <authorList>
            <person name="Singleton C.M."/>
            <person name="Petriglieri F."/>
            <person name="Kristensen J.M."/>
            <person name="Kirkegaard R.H."/>
            <person name="Michaelsen T.Y."/>
            <person name="Andersen M.H."/>
            <person name="Karst S.M."/>
            <person name="Dueholm M.S."/>
            <person name="Nielsen P.H."/>
            <person name="Albertsen M."/>
        </authorList>
    </citation>
    <scope>NUCLEOTIDE SEQUENCE</scope>
    <source>
        <strain evidence="1">Fred_18-Q3-R57-64_BAT3C.431</strain>
    </source>
</reference>
<evidence type="ECO:0000313" key="1">
    <source>
        <dbReference type="EMBL" id="QQR92749.1"/>
    </source>
</evidence>
<dbReference type="InterPro" id="IPR051239">
    <property type="entry name" value="2'-dNMP_N-hydrolase"/>
</dbReference>
<dbReference type="AlphaFoldDB" id="A0A7T9I181"/>
<dbReference type="Proteomes" id="UP000596004">
    <property type="component" value="Chromosome"/>
</dbReference>
<dbReference type="SUPFAM" id="SSF52309">
    <property type="entry name" value="N-(deoxy)ribosyltransferase-like"/>
    <property type="match status" value="1"/>
</dbReference>
<accession>A0A7T9I181</accession>
<keyword evidence="1" id="KW-0808">Transferase</keyword>
<sequence length="133" mass="14738">MEKGRLKIYFARSIRGQRVVDVELLQQSLSALGEVLSEKFDFSTDASRDKLIFSTDRRMLESADVVIAEVSNPSLGVGYELGIAESLKKPVLCLALEDLMVSSMIAGNPYFVVKHYRSIPEAVSLVSDFLALH</sequence>
<dbReference type="Pfam" id="PF05014">
    <property type="entry name" value="Nuc_deoxyrib_tr"/>
    <property type="match status" value="1"/>
</dbReference>
<dbReference type="GO" id="GO:0016740">
    <property type="term" value="F:transferase activity"/>
    <property type="evidence" value="ECO:0007669"/>
    <property type="project" value="UniProtKB-KW"/>
</dbReference>
<organism evidence="1">
    <name type="scientific">Candidatus Iainarchaeum sp</name>
    <dbReference type="NCBI Taxonomy" id="3101447"/>
    <lineage>
        <taxon>Archaea</taxon>
        <taxon>Candidatus Iainarchaeota</taxon>
        <taxon>Candidatus Iainarchaeia</taxon>
        <taxon>Candidatus Iainarchaeales</taxon>
        <taxon>Candidatus Iainarchaeaceae</taxon>
        <taxon>Candidatus Iainarchaeum</taxon>
    </lineage>
</organism>
<dbReference type="Gene3D" id="3.40.50.450">
    <property type="match status" value="1"/>
</dbReference>